<dbReference type="Gene3D" id="3.40.50.300">
    <property type="entry name" value="P-loop containing nucleotide triphosphate hydrolases"/>
    <property type="match status" value="2"/>
</dbReference>
<feature type="domain" description="ABC transporter" evidence="9">
    <location>
        <begin position="408"/>
        <end position="629"/>
    </location>
</feature>
<dbReference type="SMART" id="SM00382">
    <property type="entry name" value="AAA"/>
    <property type="match status" value="2"/>
</dbReference>
<feature type="transmembrane region" description="Helical" evidence="8">
    <location>
        <begin position="235"/>
        <end position="254"/>
    </location>
</feature>
<feature type="domain" description="ABC transmembrane type-1" evidence="10">
    <location>
        <begin position="106"/>
        <end position="377"/>
    </location>
</feature>
<dbReference type="FunFam" id="3.40.50.300:FF:000163">
    <property type="entry name" value="Multidrug resistance-associated protein member 4"/>
    <property type="match status" value="1"/>
</dbReference>
<dbReference type="GO" id="GO:0016887">
    <property type="term" value="F:ATP hydrolysis activity"/>
    <property type="evidence" value="ECO:0007669"/>
    <property type="project" value="InterPro"/>
</dbReference>
<dbReference type="InterPro" id="IPR036640">
    <property type="entry name" value="ABC1_TM_sf"/>
</dbReference>
<dbReference type="InterPro" id="IPR011527">
    <property type="entry name" value="ABC1_TM_dom"/>
</dbReference>
<evidence type="ECO:0000256" key="8">
    <source>
        <dbReference type="SAM" id="Phobius"/>
    </source>
</evidence>
<feature type="transmembrane region" description="Helical" evidence="8">
    <location>
        <begin position="319"/>
        <end position="342"/>
    </location>
</feature>
<evidence type="ECO:0008006" key="13">
    <source>
        <dbReference type="Google" id="ProtNLM"/>
    </source>
</evidence>
<dbReference type="InterPro" id="IPR027417">
    <property type="entry name" value="P-loop_NTPase"/>
</dbReference>
<accession>A0AA38IFM2</accession>
<dbReference type="GO" id="GO:0005524">
    <property type="term" value="F:ATP binding"/>
    <property type="evidence" value="ECO:0007669"/>
    <property type="project" value="UniProtKB-KW"/>
</dbReference>
<dbReference type="PROSITE" id="PS50893">
    <property type="entry name" value="ABC_TRANSPORTER_2"/>
    <property type="match status" value="2"/>
</dbReference>
<evidence type="ECO:0000313" key="11">
    <source>
        <dbReference type="EMBL" id="KAJ3653246.1"/>
    </source>
</evidence>
<feature type="transmembrane region" description="Helical" evidence="8">
    <location>
        <begin position="839"/>
        <end position="872"/>
    </location>
</feature>
<dbReference type="FunFam" id="1.20.1560.10:FF:000026">
    <property type="entry name" value="Multidrug resistance-associated protein lethal(2)03659"/>
    <property type="match status" value="1"/>
</dbReference>
<dbReference type="CDD" id="cd03244">
    <property type="entry name" value="ABCC_MRP_domain2"/>
    <property type="match status" value="1"/>
</dbReference>
<dbReference type="InterPro" id="IPR017871">
    <property type="entry name" value="ABC_transporter-like_CS"/>
</dbReference>
<evidence type="ECO:0000256" key="4">
    <source>
        <dbReference type="ARBA" id="ARBA00022741"/>
    </source>
</evidence>
<evidence type="ECO:0000259" key="10">
    <source>
        <dbReference type="PROSITE" id="PS50929"/>
    </source>
</evidence>
<dbReference type="PROSITE" id="PS00211">
    <property type="entry name" value="ABC_TRANSPORTER_1"/>
    <property type="match status" value="2"/>
</dbReference>
<sequence>MEAVYSLKHENPRIRANIVSKIFFVWMMKLCYKGTKKTLEVIDLYKTLACDESEPLTNNLEKNWNQELVDSKLGAKKSPSLVRAIIKTFFWNYMTYGICLFVQMMLIRSFQPFVLAYFISLFSDDIETDQNQMYIYGSVLMIQSILLVVSIHHIECGQASVGMRIRISVSSLIYRKMLRLSKKSLGETAAGQVVNLLSNDVNRFDFVTLALHYLWIAPLQIVLVTYLIWIEMGVSTLAGVLFILCLTLPVQAYLAKLTSRFRLAVAQRTDRRVRLMNEVISGIQIIKMYAWEKPFEQIIKMARKNEINAITKASYLRGIFLSCMVFIERATLFLTVTCFFLLGNPITADKVFSIAQYFNVLQMAMAICIPMAVTFGAESLISIQRLREFLLLEEKSESAVELKTNENVTFTNVNASWTSDKTTISDFSLCVPSGSLCAIVGPVGAGKSSILQMLLGELPPTTGSIHVGGTISYASQESWLFASSVRNNILFGQKYDRALYRKIVKVCALEKDFQQFPQGDRTVVGEKGVSLSGGQRARVNLARAVYRQADIYLLDDPLSAVDTHVGKHLFEECVLRYLKDKTRILVTHQLQYLKQADYIVVINEGRIEAQGTFSELINSDVDFTKLLVSEDEESEQVEVKAVRDRAASIVSHKSIASEKSEIVEKVENMEEMSASDGTPFEDYIKASGSCCKIFGLISLLILAQACCNGADLWLTLWTQQESIRNSNISVTNSSNDWLDAVTDTLTSGDEIIRLIKSEVFIYFYLVVIILAIILTLSRSFAFFKMAMNASKNLHNQMFHSLLQAPMRFFDTNPSGRVLNRFSKDMGAADEFLPRVLIDAIQILLVMSGILIMIVIANYYMLVPIVIIGFLFFKVRGWYLATARDVKHLEGMTKSSVFSHLNSTFNGITTIRASKAEQVLMREFDLHQDTHTSAWFLTISTRVAFGLWLDLLSVTFITIVIFSFILLTYYSYVSGSFVGLAISQSLILSGMLQYGMRQTAEVVNQLTSVERVMQYSRLDNEHANARAIETVKQSWPSRGLVEFRDLSLRYSESDPPVLRNLNFDITPGSKIGIVGRTGAGKSSLISALFRLAPIEGGIFIDGVNTQSIPLGQLRKCISIIPQEPVLFSATLRYNLDPFQEFDDRKLWDVLEQVELKESVRDLDIIVSEGGSNFSLGQRQLVCLARAILRNNKILVLDEATANVDPRTDSLIQHTIRKRFRDCTVLTIAHRLNTIMDSDGVLVMNAGRMVEFNHPHVLLQEEDGYFSKMVAETGPAMALQLKQIAEEFYSVNVIKSEV</sequence>
<dbReference type="Gene3D" id="1.20.1560.10">
    <property type="entry name" value="ABC transporter type 1, transmembrane domain"/>
    <property type="match status" value="2"/>
</dbReference>
<evidence type="ECO:0000256" key="6">
    <source>
        <dbReference type="ARBA" id="ARBA00022989"/>
    </source>
</evidence>
<dbReference type="SUPFAM" id="SSF90123">
    <property type="entry name" value="ABC transporter transmembrane region"/>
    <property type="match status" value="2"/>
</dbReference>
<comment type="subcellular location">
    <subcellularLocation>
        <location evidence="1">Membrane</location>
        <topology evidence="1">Multi-pass membrane protein</topology>
    </subcellularLocation>
</comment>
<evidence type="ECO:0000259" key="9">
    <source>
        <dbReference type="PROSITE" id="PS50893"/>
    </source>
</evidence>
<feature type="transmembrane region" description="Helical" evidence="8">
    <location>
        <begin position="354"/>
        <end position="377"/>
    </location>
</feature>
<dbReference type="PROSITE" id="PS50929">
    <property type="entry name" value="ABC_TM1F"/>
    <property type="match status" value="2"/>
</dbReference>
<reference evidence="11" key="1">
    <citation type="journal article" date="2023" name="G3 (Bethesda)">
        <title>Whole genome assemblies of Zophobas morio and Tenebrio molitor.</title>
        <authorList>
            <person name="Kaur S."/>
            <person name="Stinson S.A."/>
            <person name="diCenzo G.C."/>
        </authorList>
    </citation>
    <scope>NUCLEOTIDE SEQUENCE</scope>
    <source>
        <strain evidence="11">QUZm001</strain>
    </source>
</reference>
<name>A0AA38IFM2_9CUCU</name>
<proteinExistence type="predicted"/>
<keyword evidence="4" id="KW-0547">Nucleotide-binding</keyword>
<gene>
    <name evidence="11" type="ORF">Zmor_012507</name>
</gene>
<feature type="transmembrane region" description="Helical" evidence="8">
    <location>
        <begin position="134"/>
        <end position="154"/>
    </location>
</feature>
<dbReference type="InterPro" id="IPR050173">
    <property type="entry name" value="ABC_transporter_C-like"/>
</dbReference>
<dbReference type="Proteomes" id="UP001168821">
    <property type="component" value="Unassembled WGS sequence"/>
</dbReference>
<feature type="transmembrane region" description="Helical" evidence="8">
    <location>
        <begin position="93"/>
        <end position="122"/>
    </location>
</feature>
<keyword evidence="5" id="KW-0067">ATP-binding</keyword>
<dbReference type="InterPro" id="IPR003439">
    <property type="entry name" value="ABC_transporter-like_ATP-bd"/>
</dbReference>
<dbReference type="Pfam" id="PF00005">
    <property type="entry name" value="ABC_tran"/>
    <property type="match status" value="2"/>
</dbReference>
<dbReference type="PANTHER" id="PTHR24223:SF415">
    <property type="entry name" value="FI20190P1"/>
    <property type="match status" value="1"/>
</dbReference>
<keyword evidence="3 8" id="KW-0812">Transmembrane</keyword>
<keyword evidence="6 8" id="KW-1133">Transmembrane helix</keyword>
<dbReference type="CDD" id="cd03250">
    <property type="entry name" value="ABCC_MRP_domain1"/>
    <property type="match status" value="1"/>
</dbReference>
<dbReference type="CDD" id="cd18579">
    <property type="entry name" value="ABC_6TM_ABCC_D1"/>
    <property type="match status" value="1"/>
</dbReference>
<feature type="domain" description="ABC transmembrane type-1" evidence="10">
    <location>
        <begin position="741"/>
        <end position="1003"/>
    </location>
</feature>
<evidence type="ECO:0000313" key="12">
    <source>
        <dbReference type="Proteomes" id="UP001168821"/>
    </source>
</evidence>
<dbReference type="EMBL" id="JALNTZ010000004">
    <property type="protein sequence ID" value="KAJ3653246.1"/>
    <property type="molecule type" value="Genomic_DNA"/>
</dbReference>
<protein>
    <recommendedName>
        <fullName evidence="13">Multidrug resistance-associated protein lethal(2)03659</fullName>
    </recommendedName>
</protein>
<keyword evidence="7 8" id="KW-0472">Membrane</keyword>
<evidence type="ECO:0000256" key="1">
    <source>
        <dbReference type="ARBA" id="ARBA00004141"/>
    </source>
</evidence>
<evidence type="ECO:0000256" key="3">
    <source>
        <dbReference type="ARBA" id="ARBA00022692"/>
    </source>
</evidence>
<evidence type="ECO:0000256" key="7">
    <source>
        <dbReference type="ARBA" id="ARBA00023136"/>
    </source>
</evidence>
<evidence type="ECO:0000256" key="2">
    <source>
        <dbReference type="ARBA" id="ARBA00022448"/>
    </source>
</evidence>
<comment type="caution">
    <text evidence="11">The sequence shown here is derived from an EMBL/GenBank/DDBJ whole genome shotgun (WGS) entry which is preliminary data.</text>
</comment>
<dbReference type="PANTHER" id="PTHR24223">
    <property type="entry name" value="ATP-BINDING CASSETTE SUB-FAMILY C"/>
    <property type="match status" value="1"/>
</dbReference>
<dbReference type="Pfam" id="PF00664">
    <property type="entry name" value="ABC_membrane"/>
    <property type="match status" value="2"/>
</dbReference>
<feature type="transmembrane region" description="Helical" evidence="8">
    <location>
        <begin position="206"/>
        <end position="229"/>
    </location>
</feature>
<evidence type="ECO:0000256" key="5">
    <source>
        <dbReference type="ARBA" id="ARBA00022840"/>
    </source>
</evidence>
<dbReference type="GO" id="GO:0016020">
    <property type="term" value="C:membrane"/>
    <property type="evidence" value="ECO:0007669"/>
    <property type="project" value="UniProtKB-SubCell"/>
</dbReference>
<dbReference type="FunFam" id="3.40.50.300:FF:003144">
    <property type="entry name" value="Putative multidrug resistance-associated protein lethal(2)03659-like Protein"/>
    <property type="match status" value="1"/>
</dbReference>
<dbReference type="GO" id="GO:0140359">
    <property type="term" value="F:ABC-type transporter activity"/>
    <property type="evidence" value="ECO:0007669"/>
    <property type="project" value="InterPro"/>
</dbReference>
<organism evidence="11 12">
    <name type="scientific">Zophobas morio</name>
    <dbReference type="NCBI Taxonomy" id="2755281"/>
    <lineage>
        <taxon>Eukaryota</taxon>
        <taxon>Metazoa</taxon>
        <taxon>Ecdysozoa</taxon>
        <taxon>Arthropoda</taxon>
        <taxon>Hexapoda</taxon>
        <taxon>Insecta</taxon>
        <taxon>Pterygota</taxon>
        <taxon>Neoptera</taxon>
        <taxon>Endopterygota</taxon>
        <taxon>Coleoptera</taxon>
        <taxon>Polyphaga</taxon>
        <taxon>Cucujiformia</taxon>
        <taxon>Tenebrionidae</taxon>
        <taxon>Zophobas</taxon>
    </lineage>
</organism>
<feature type="domain" description="ABC transporter" evidence="9">
    <location>
        <begin position="1040"/>
        <end position="1269"/>
    </location>
</feature>
<keyword evidence="2" id="KW-0813">Transport</keyword>
<dbReference type="FunFam" id="1.20.1560.10:FF:000014">
    <property type="entry name" value="Multidrug resistance-associated protein member 4"/>
    <property type="match status" value="1"/>
</dbReference>
<keyword evidence="12" id="KW-1185">Reference proteome</keyword>
<dbReference type="InterPro" id="IPR003593">
    <property type="entry name" value="AAA+_ATPase"/>
</dbReference>
<feature type="transmembrane region" description="Helical" evidence="8">
    <location>
        <begin position="761"/>
        <end position="783"/>
    </location>
</feature>
<dbReference type="InterPro" id="IPR044746">
    <property type="entry name" value="ABCC_6TM_D1"/>
</dbReference>
<feature type="transmembrane region" description="Helical" evidence="8">
    <location>
        <begin position="944"/>
        <end position="965"/>
    </location>
</feature>
<dbReference type="SUPFAM" id="SSF52540">
    <property type="entry name" value="P-loop containing nucleoside triphosphate hydrolases"/>
    <property type="match status" value="2"/>
</dbReference>